<reference evidence="2" key="1">
    <citation type="submission" date="2024-05" db="EMBL/GenBank/DDBJ databases">
        <title>Isolation and characterization of Sporomusa carbonis sp. nov., a carboxydotrophic hydrogenogen in the genus of Sporomusa isolated from a charcoal burning pile.</title>
        <authorList>
            <person name="Boeer T."/>
            <person name="Rosenbaum F."/>
            <person name="Eysell L."/>
            <person name="Mueller V."/>
            <person name="Daniel R."/>
            <person name="Poehlein A."/>
        </authorList>
    </citation>
    <scope>NUCLEOTIDE SEQUENCE [LARGE SCALE GENOMIC DNA]</scope>
    <source>
        <strain evidence="2">DSM 10669</strain>
    </source>
</reference>
<dbReference type="InterPro" id="IPR019734">
    <property type="entry name" value="TPR_rpt"/>
</dbReference>
<dbReference type="PANTHER" id="PTHR44809">
    <property type="match status" value="1"/>
</dbReference>
<dbReference type="Pfam" id="PF00515">
    <property type="entry name" value="TPR_1"/>
    <property type="match status" value="1"/>
</dbReference>
<evidence type="ECO:0000256" key="1">
    <source>
        <dbReference type="PROSITE-ProRule" id="PRU00339"/>
    </source>
</evidence>
<dbReference type="Gene3D" id="1.25.40.10">
    <property type="entry name" value="Tetratricopeptide repeat domain"/>
    <property type="match status" value="3"/>
</dbReference>
<feature type="repeat" description="TPR" evidence="1">
    <location>
        <begin position="204"/>
        <end position="237"/>
    </location>
</feature>
<keyword evidence="3" id="KW-1185">Reference proteome</keyword>
<dbReference type="Pfam" id="PF13432">
    <property type="entry name" value="TPR_16"/>
    <property type="match status" value="2"/>
</dbReference>
<dbReference type="PANTHER" id="PTHR44809:SF1">
    <property type="entry name" value="PROTEIN O-MANNOSYL-TRANSFERASE TMTC1"/>
    <property type="match status" value="1"/>
</dbReference>
<feature type="repeat" description="TPR" evidence="1">
    <location>
        <begin position="68"/>
        <end position="101"/>
    </location>
</feature>
<dbReference type="SUPFAM" id="SSF53756">
    <property type="entry name" value="UDP-Glycosyltransferase/glycogen phosphorylase"/>
    <property type="match status" value="1"/>
</dbReference>
<dbReference type="Proteomes" id="UP000216752">
    <property type="component" value="Chromosome"/>
</dbReference>
<sequence length="656" mass="75722">MDTKIVRLNNRNEAANDEGLQEEYHLRQENADCPEAFYNLGLLYRNAGRFGEAESCFCRAIELKPDYPEALYQLGLLFEDTNRLDEAAAFFYQAIKMKPSWADSYLSLGLVLKKKNRLKGAEACLLQAIELKPDFPEAYNSLALILCDMSYLDRAQACLCRAIELRPDYSEAYNNLGVVQTRRKLTNKAANSFRRAAELDKDNPYIFNNLGVALYDLNRQDEAQTYFCQAIELKPDYSEAYYNLGRVLKKMNDLDGAVKYFRQAIDLKPDYLLPYNSLAVVLIITNRLEEAEKCLRQAIKLKPDYADAHRKLGRALKMMHRVDEAEAAYLRAIEVSTPEQVEDCQFGLGILYLLRGQYTKGWERYDLRRKLYKYSEPDICYWQGENLTGRKILLFNEQGLGDTIQFVRYVQQVAMLASETVVRVQEPLKRLLTDSLHFSKVYSGANMPSEHYDFACSLHSLPFAFQTSEKTIPKKIPYLWASPKIVKKWRSVLNQADGGQLYRVGIVWAGNPKHHNDHNRSIPFELFSELLVTDQVSWVSLQVGDRAKDLLKTDYKVIDFSQNLTDFYETAGVVENLDLVITVDSAAAHLSGAMGKKTWILLPFAPDWRWQLDREDSPWYGTARLFRQRRINDWQEVLLRVKDALGKIVKYKNRES</sequence>
<evidence type="ECO:0000313" key="3">
    <source>
        <dbReference type="Proteomes" id="UP000216752"/>
    </source>
</evidence>
<dbReference type="PROSITE" id="PS50005">
    <property type="entry name" value="TPR"/>
    <property type="match status" value="7"/>
</dbReference>
<dbReference type="Pfam" id="PF13414">
    <property type="entry name" value="TPR_11"/>
    <property type="match status" value="2"/>
</dbReference>
<protein>
    <submittedName>
        <fullName evidence="2">Photosystem I assembly protein Ycf3</fullName>
    </submittedName>
</protein>
<feature type="repeat" description="TPR" evidence="1">
    <location>
        <begin position="238"/>
        <end position="271"/>
    </location>
</feature>
<feature type="repeat" description="TPR" evidence="1">
    <location>
        <begin position="34"/>
        <end position="67"/>
    </location>
</feature>
<organism evidence="2 3">
    <name type="scientific">Sporomusa silvacetica DSM 10669</name>
    <dbReference type="NCBI Taxonomy" id="1123289"/>
    <lineage>
        <taxon>Bacteria</taxon>
        <taxon>Bacillati</taxon>
        <taxon>Bacillota</taxon>
        <taxon>Negativicutes</taxon>
        <taxon>Selenomonadales</taxon>
        <taxon>Sporomusaceae</taxon>
        <taxon>Sporomusa</taxon>
    </lineage>
</organism>
<name>A0ABZ3IUN6_9FIRM</name>
<dbReference type="RefSeq" id="WP_094605960.1">
    <property type="nucleotide sequence ID" value="NZ_CP155573.1"/>
</dbReference>
<feature type="repeat" description="TPR" evidence="1">
    <location>
        <begin position="102"/>
        <end position="135"/>
    </location>
</feature>
<dbReference type="Gene3D" id="3.40.50.2000">
    <property type="entry name" value="Glycogen Phosphorylase B"/>
    <property type="match status" value="1"/>
</dbReference>
<dbReference type="SMART" id="SM00028">
    <property type="entry name" value="TPR"/>
    <property type="match status" value="9"/>
</dbReference>
<accession>A0ABZ3IUN6</accession>
<dbReference type="Pfam" id="PF13181">
    <property type="entry name" value="TPR_8"/>
    <property type="match status" value="1"/>
</dbReference>
<proteinExistence type="predicted"/>
<dbReference type="EMBL" id="CP155573">
    <property type="protein sequence ID" value="XFO69320.1"/>
    <property type="molecule type" value="Genomic_DNA"/>
</dbReference>
<dbReference type="InterPro" id="IPR052943">
    <property type="entry name" value="TMTC_O-mannosyl-trnsfr"/>
</dbReference>
<dbReference type="PROSITE" id="PS50293">
    <property type="entry name" value="TPR_REGION"/>
    <property type="match status" value="3"/>
</dbReference>
<dbReference type="SUPFAM" id="SSF48452">
    <property type="entry name" value="TPR-like"/>
    <property type="match status" value="3"/>
</dbReference>
<gene>
    <name evidence="2" type="primary">ycf3_2</name>
    <name evidence="2" type="ORF">SPSIL_055520</name>
</gene>
<feature type="repeat" description="TPR" evidence="1">
    <location>
        <begin position="170"/>
        <end position="203"/>
    </location>
</feature>
<feature type="repeat" description="TPR" evidence="1">
    <location>
        <begin position="272"/>
        <end position="305"/>
    </location>
</feature>
<dbReference type="InterPro" id="IPR011990">
    <property type="entry name" value="TPR-like_helical_dom_sf"/>
</dbReference>
<keyword evidence="1" id="KW-0802">TPR repeat</keyword>
<evidence type="ECO:0000313" key="2">
    <source>
        <dbReference type="EMBL" id="XFO69320.1"/>
    </source>
</evidence>